<dbReference type="EMBL" id="JX684093">
    <property type="protein sequence ID" value="AGF93473.1"/>
    <property type="molecule type" value="Genomic_DNA"/>
</dbReference>
<dbReference type="SUPFAM" id="SSF54001">
    <property type="entry name" value="Cysteine proteinases"/>
    <property type="match status" value="1"/>
</dbReference>
<reference evidence="2" key="1">
    <citation type="journal article" date="2013" name="Syst. Appl. Microbiol.">
        <title>New insights into the archaeal diversity of a hypersaline microbial mat obtained by a metagenomic approach.</title>
        <authorList>
            <person name="Lopez-Lopez A."/>
            <person name="Richter M."/>
            <person name="Pena A."/>
            <person name="Tamames J."/>
            <person name="Rossello-Mora R."/>
        </authorList>
    </citation>
    <scope>NUCLEOTIDE SEQUENCE</scope>
</reference>
<evidence type="ECO:0000259" key="1">
    <source>
        <dbReference type="Pfam" id="PF01841"/>
    </source>
</evidence>
<dbReference type="Gene3D" id="2.60.120.1130">
    <property type="match status" value="1"/>
</dbReference>
<sequence>MESYFEVSFPGDMEVEWTSFGAEASPVVEESNGRKTFIWKRKDLEKITKEPAMPPISRISDRVLVTSIESWEYYASEFWDLAQGRAKPNKAIKKKAKELTKGLKTKEEKIEALYNYVATKIRYVAIELGRGKYQPHKASETFTNKYGDCKDKATLLISMLRVAGIKAHPVLILSGLNAKTDFQAPPPGKGMNHAIVAVERESGLQLLDPTCDTCPYEYLPDNDRGKKALAIVPRNGEVKKVVGPVPFKPAESEVKVDQKVELNKEGDLNTSVEISHTGYYSYSLKSWMESYSNDRQKQMYRGLLSQLESGAVLQNFSHSDLEDVNKRLKLDISYQKKGYADQLGDSLLFQTPPSLRLPLSRNYDQYVSLPAEERKYPLQMVPSTVVDKSTITFPEEKEVVKPDGVEIDTRWASYSSSYEISESGKLNVTRKFVKKKPLLPVEGYPEFKELVNKMRKDQQSNFQLKS</sequence>
<dbReference type="InterPro" id="IPR002931">
    <property type="entry name" value="Transglutaminase-like"/>
</dbReference>
<dbReference type="Gene3D" id="2.60.40.3140">
    <property type="match status" value="1"/>
</dbReference>
<dbReference type="Gene3D" id="3.10.620.30">
    <property type="match status" value="1"/>
</dbReference>
<organism evidence="2">
    <name type="scientific">uncultured organism</name>
    <dbReference type="NCBI Taxonomy" id="155900"/>
    <lineage>
        <taxon>unclassified sequences</taxon>
        <taxon>environmental samples</taxon>
    </lineage>
</organism>
<dbReference type="PANTHER" id="PTHR33490">
    <property type="entry name" value="BLR5614 PROTEIN-RELATED"/>
    <property type="match status" value="1"/>
</dbReference>
<evidence type="ECO:0000313" key="2">
    <source>
        <dbReference type="EMBL" id="AGF93473.1"/>
    </source>
</evidence>
<name>M1QBX7_9ZZZZ</name>
<proteinExistence type="predicted"/>
<dbReference type="Pfam" id="PF01841">
    <property type="entry name" value="Transglut_core"/>
    <property type="match status" value="1"/>
</dbReference>
<dbReference type="PANTHER" id="PTHR33490:SF6">
    <property type="entry name" value="SLL1049 PROTEIN"/>
    <property type="match status" value="1"/>
</dbReference>
<dbReference type="InterPro" id="IPR038765">
    <property type="entry name" value="Papain-like_cys_pep_sf"/>
</dbReference>
<protein>
    <submittedName>
        <fullName evidence="2">Protein containing Transglutaminase-like domain protein</fullName>
    </submittedName>
</protein>
<gene>
    <name evidence="2" type="ORF">FLSS-27_0022</name>
</gene>
<accession>M1QBX7</accession>
<dbReference type="AlphaFoldDB" id="M1QBX7"/>
<feature type="domain" description="Transglutaminase-like" evidence="1">
    <location>
        <begin position="94"/>
        <end position="195"/>
    </location>
</feature>